<dbReference type="AlphaFoldDB" id="A0A1C7M2R1"/>
<reference evidence="1 2" key="1">
    <citation type="submission" date="2016-03" db="EMBL/GenBank/DDBJ databases">
        <title>Whole genome sequencing of Grifola frondosa 9006-11.</title>
        <authorList>
            <person name="Min B."/>
            <person name="Park H."/>
            <person name="Kim J.-G."/>
            <person name="Cho H."/>
            <person name="Oh Y.-L."/>
            <person name="Kong W.-S."/>
            <person name="Choi I.-G."/>
        </authorList>
    </citation>
    <scope>NUCLEOTIDE SEQUENCE [LARGE SCALE GENOMIC DNA]</scope>
    <source>
        <strain evidence="1 2">9006-11</strain>
    </source>
</reference>
<evidence type="ECO:0000313" key="1">
    <source>
        <dbReference type="EMBL" id="OBZ71243.1"/>
    </source>
</evidence>
<keyword evidence="2" id="KW-1185">Reference proteome</keyword>
<name>A0A1C7M2R1_GRIFR</name>
<sequence length="92" mass="10224">MNWVTAGDVRGDAGEIVRTTLTAPKRRYSARRGLHKRGVLEMSMSTAAYSDNAIEAPDNERVTADNSKFPDRANKIDSRRRVMLDGVPHPVV</sequence>
<proteinExistence type="predicted"/>
<accession>A0A1C7M2R1</accession>
<protein>
    <submittedName>
        <fullName evidence="1">Uncharacterized protein</fullName>
    </submittedName>
</protein>
<dbReference type="EMBL" id="LUGG01000011">
    <property type="protein sequence ID" value="OBZ71243.1"/>
    <property type="molecule type" value="Genomic_DNA"/>
</dbReference>
<comment type="caution">
    <text evidence="1">The sequence shown here is derived from an EMBL/GenBank/DDBJ whole genome shotgun (WGS) entry which is preliminary data.</text>
</comment>
<gene>
    <name evidence="1" type="ORF">A0H81_08797</name>
</gene>
<evidence type="ECO:0000313" key="2">
    <source>
        <dbReference type="Proteomes" id="UP000092993"/>
    </source>
</evidence>
<organism evidence="1 2">
    <name type="scientific">Grifola frondosa</name>
    <name type="common">Maitake</name>
    <name type="synonym">Polyporus frondosus</name>
    <dbReference type="NCBI Taxonomy" id="5627"/>
    <lineage>
        <taxon>Eukaryota</taxon>
        <taxon>Fungi</taxon>
        <taxon>Dikarya</taxon>
        <taxon>Basidiomycota</taxon>
        <taxon>Agaricomycotina</taxon>
        <taxon>Agaricomycetes</taxon>
        <taxon>Polyporales</taxon>
        <taxon>Grifolaceae</taxon>
        <taxon>Grifola</taxon>
    </lineage>
</organism>
<dbReference type="Proteomes" id="UP000092993">
    <property type="component" value="Unassembled WGS sequence"/>
</dbReference>